<gene>
    <name evidence="12" type="ORF">SAMN05216174_102176</name>
</gene>
<dbReference type="GO" id="GO:0007165">
    <property type="term" value="P:signal transduction"/>
    <property type="evidence" value="ECO:0007669"/>
    <property type="project" value="TreeGrafter"/>
</dbReference>
<dbReference type="STRING" id="1271860.SAMN05216174_102176"/>
<dbReference type="EC" id="3.1.3.25" evidence="11"/>
<dbReference type="PROSITE" id="PS00630">
    <property type="entry name" value="IMP_2"/>
    <property type="match status" value="1"/>
</dbReference>
<dbReference type="GO" id="GO:0004401">
    <property type="term" value="F:histidinol-phosphatase activity"/>
    <property type="evidence" value="ECO:0007669"/>
    <property type="project" value="UniProtKB-EC"/>
</dbReference>
<dbReference type="Proteomes" id="UP000199501">
    <property type="component" value="Unassembled WGS sequence"/>
</dbReference>
<accession>A0A1G6LP92</accession>
<comment type="similarity">
    <text evidence="4 11">Belongs to the inositol monophosphatase superfamily.</text>
</comment>
<evidence type="ECO:0000256" key="5">
    <source>
        <dbReference type="ARBA" id="ARBA00022723"/>
    </source>
</evidence>
<protein>
    <recommendedName>
        <fullName evidence="11">Inositol-1-monophosphatase</fullName>
        <ecNumber evidence="11">3.1.3.25</ecNumber>
    </recommendedName>
</protein>
<reference evidence="13" key="1">
    <citation type="submission" date="2016-10" db="EMBL/GenBank/DDBJ databases">
        <authorList>
            <person name="Varghese N."/>
            <person name="Submissions S."/>
        </authorList>
    </citation>
    <scope>NUCLEOTIDE SEQUENCE [LARGE SCALE GENOMIC DNA]</scope>
    <source>
        <strain evidence="13">IBRC-M 10403</strain>
    </source>
</reference>
<comment type="function">
    <text evidence="9">Catalyzes the dephosphorylation of histidinol-phosphate to histidinol, the direct precursor of histidine.</text>
</comment>
<dbReference type="GO" id="GO:0046854">
    <property type="term" value="P:phosphatidylinositol phosphate biosynthetic process"/>
    <property type="evidence" value="ECO:0007669"/>
    <property type="project" value="InterPro"/>
</dbReference>
<dbReference type="PANTHER" id="PTHR20854">
    <property type="entry name" value="INOSITOL MONOPHOSPHATASE"/>
    <property type="match status" value="1"/>
</dbReference>
<evidence type="ECO:0000256" key="4">
    <source>
        <dbReference type="ARBA" id="ARBA00009759"/>
    </source>
</evidence>
<dbReference type="InterPro" id="IPR020550">
    <property type="entry name" value="Inositol_monophosphatase_CS"/>
</dbReference>
<feature type="binding site" evidence="10">
    <location>
        <position position="213"/>
    </location>
    <ligand>
        <name>Mg(2+)</name>
        <dbReference type="ChEBI" id="CHEBI:18420"/>
        <label>1</label>
        <note>catalytic</note>
    </ligand>
</feature>
<feature type="binding site" evidence="10">
    <location>
        <position position="88"/>
    </location>
    <ligand>
        <name>Mg(2+)</name>
        <dbReference type="ChEBI" id="CHEBI:18420"/>
        <label>1</label>
        <note>catalytic</note>
    </ligand>
</feature>
<comment type="catalytic activity">
    <reaction evidence="8">
        <text>L-histidinol phosphate + H2O = L-histidinol + phosphate</text>
        <dbReference type="Rhea" id="RHEA:14465"/>
        <dbReference type="ChEBI" id="CHEBI:15377"/>
        <dbReference type="ChEBI" id="CHEBI:43474"/>
        <dbReference type="ChEBI" id="CHEBI:57699"/>
        <dbReference type="ChEBI" id="CHEBI:57980"/>
        <dbReference type="EC" id="3.1.3.15"/>
    </reaction>
</comment>
<evidence type="ECO:0000256" key="2">
    <source>
        <dbReference type="ARBA" id="ARBA00001946"/>
    </source>
</evidence>
<evidence type="ECO:0000256" key="10">
    <source>
        <dbReference type="PIRSR" id="PIRSR600760-2"/>
    </source>
</evidence>
<dbReference type="GO" id="GO:0006020">
    <property type="term" value="P:inositol metabolic process"/>
    <property type="evidence" value="ECO:0007669"/>
    <property type="project" value="TreeGrafter"/>
</dbReference>
<dbReference type="Gene3D" id="3.30.540.10">
    <property type="entry name" value="Fructose-1,6-Bisphosphatase, subunit A, domain 1"/>
    <property type="match status" value="1"/>
</dbReference>
<dbReference type="RefSeq" id="WP_228771420.1">
    <property type="nucleotide sequence ID" value="NZ_FMZZ01000002.1"/>
</dbReference>
<evidence type="ECO:0000313" key="12">
    <source>
        <dbReference type="EMBL" id="SDC45070.1"/>
    </source>
</evidence>
<dbReference type="CDD" id="cd01639">
    <property type="entry name" value="IMPase"/>
    <property type="match status" value="1"/>
</dbReference>
<keyword evidence="7 10" id="KW-0460">Magnesium</keyword>
<evidence type="ECO:0000313" key="13">
    <source>
        <dbReference type="Proteomes" id="UP000199501"/>
    </source>
</evidence>
<dbReference type="Pfam" id="PF00459">
    <property type="entry name" value="Inositol_P"/>
    <property type="match status" value="1"/>
</dbReference>
<dbReference type="InterPro" id="IPR000760">
    <property type="entry name" value="Inositol_monophosphatase-like"/>
</dbReference>
<evidence type="ECO:0000256" key="7">
    <source>
        <dbReference type="ARBA" id="ARBA00022842"/>
    </source>
</evidence>
<keyword evidence="13" id="KW-1185">Reference proteome</keyword>
<organism evidence="12 13">
    <name type="scientific">Actinokineospora iranica</name>
    <dbReference type="NCBI Taxonomy" id="1271860"/>
    <lineage>
        <taxon>Bacteria</taxon>
        <taxon>Bacillati</taxon>
        <taxon>Actinomycetota</taxon>
        <taxon>Actinomycetes</taxon>
        <taxon>Pseudonocardiales</taxon>
        <taxon>Pseudonocardiaceae</taxon>
        <taxon>Actinokineospora</taxon>
    </lineage>
</organism>
<feature type="binding site" evidence="10">
    <location>
        <position position="86"/>
    </location>
    <ligand>
        <name>Mg(2+)</name>
        <dbReference type="ChEBI" id="CHEBI:18420"/>
        <label>1</label>
        <note>catalytic</note>
    </ligand>
</feature>
<evidence type="ECO:0000256" key="11">
    <source>
        <dbReference type="RuleBase" id="RU364068"/>
    </source>
</evidence>
<evidence type="ECO:0000256" key="8">
    <source>
        <dbReference type="ARBA" id="ARBA00049158"/>
    </source>
</evidence>
<evidence type="ECO:0000256" key="3">
    <source>
        <dbReference type="ARBA" id="ARBA00004970"/>
    </source>
</evidence>
<keyword evidence="5 10" id="KW-0479">Metal-binding</keyword>
<dbReference type="AlphaFoldDB" id="A0A1G6LP92"/>
<dbReference type="InterPro" id="IPR020583">
    <property type="entry name" value="Inositol_monoP_metal-BS"/>
</dbReference>
<dbReference type="InterPro" id="IPR033942">
    <property type="entry name" value="IMPase"/>
</dbReference>
<comment type="pathway">
    <text evidence="3">Amino-acid biosynthesis; L-histidine biosynthesis; L-histidine from 5-phospho-alpha-D-ribose 1-diphosphate: step 8/9.</text>
</comment>
<evidence type="ECO:0000256" key="1">
    <source>
        <dbReference type="ARBA" id="ARBA00001033"/>
    </source>
</evidence>
<dbReference type="PROSITE" id="PS00629">
    <property type="entry name" value="IMP_1"/>
    <property type="match status" value="1"/>
</dbReference>
<dbReference type="GO" id="GO:0046872">
    <property type="term" value="F:metal ion binding"/>
    <property type="evidence" value="ECO:0007669"/>
    <property type="project" value="UniProtKB-KW"/>
</dbReference>
<dbReference type="FunFam" id="3.30.540.10:FF:000003">
    <property type="entry name" value="Inositol-1-monophosphatase"/>
    <property type="match status" value="1"/>
</dbReference>
<keyword evidence="6 11" id="KW-0378">Hydrolase</keyword>
<feature type="binding site" evidence="10">
    <location>
        <position position="71"/>
    </location>
    <ligand>
        <name>Mg(2+)</name>
        <dbReference type="ChEBI" id="CHEBI:18420"/>
        <label>1</label>
        <note>catalytic</note>
    </ligand>
</feature>
<comment type="catalytic activity">
    <reaction evidence="1 11">
        <text>a myo-inositol phosphate + H2O = myo-inositol + phosphate</text>
        <dbReference type="Rhea" id="RHEA:24056"/>
        <dbReference type="ChEBI" id="CHEBI:15377"/>
        <dbReference type="ChEBI" id="CHEBI:17268"/>
        <dbReference type="ChEBI" id="CHEBI:43474"/>
        <dbReference type="ChEBI" id="CHEBI:84139"/>
        <dbReference type="EC" id="3.1.3.25"/>
    </reaction>
</comment>
<evidence type="ECO:0000256" key="9">
    <source>
        <dbReference type="ARBA" id="ARBA00053547"/>
    </source>
</evidence>
<sequence>MSTTEQALADIALAVAAEAGELARTSRNSAIRDVDTKSTATDVVTAADRAAERLIRARLAQARPGDAVLGEEDGGAAGSGVTWVVDPIDGTVNYLYGYPWYAVSVAAQVDGVSVAGAVVEPVSGRRWTAALGQGAWRDGERLRVSEPAGLDVTLVATGFAYSSERRKAQAAAVGALLGQVRDVRRCGSAALDLCAVAAGWVDGYCERGLSRWDWAAGALIAAEAGAVVALPGEAPDLGADAVFACAPSVSDALRATLVDCGMGAF</sequence>
<dbReference type="EMBL" id="FMZZ01000002">
    <property type="protein sequence ID" value="SDC45070.1"/>
    <property type="molecule type" value="Genomic_DNA"/>
</dbReference>
<dbReference type="PANTHER" id="PTHR20854:SF4">
    <property type="entry name" value="INOSITOL-1-MONOPHOSPHATASE-RELATED"/>
    <property type="match status" value="1"/>
</dbReference>
<evidence type="ECO:0000256" key="6">
    <source>
        <dbReference type="ARBA" id="ARBA00022801"/>
    </source>
</evidence>
<dbReference type="Gene3D" id="3.40.190.80">
    <property type="match status" value="1"/>
</dbReference>
<dbReference type="PRINTS" id="PR00377">
    <property type="entry name" value="IMPHPHTASES"/>
</dbReference>
<name>A0A1G6LP92_9PSEU</name>
<feature type="binding site" evidence="10">
    <location>
        <position position="89"/>
    </location>
    <ligand>
        <name>Mg(2+)</name>
        <dbReference type="ChEBI" id="CHEBI:18420"/>
        <label>1</label>
        <note>catalytic</note>
    </ligand>
</feature>
<comment type="cofactor">
    <cofactor evidence="2 10 11">
        <name>Mg(2+)</name>
        <dbReference type="ChEBI" id="CHEBI:18420"/>
    </cofactor>
</comment>
<proteinExistence type="inferred from homology"/>
<dbReference type="GO" id="GO:0008934">
    <property type="term" value="F:inositol monophosphate 1-phosphatase activity"/>
    <property type="evidence" value="ECO:0007669"/>
    <property type="project" value="InterPro"/>
</dbReference>
<dbReference type="SUPFAM" id="SSF56655">
    <property type="entry name" value="Carbohydrate phosphatase"/>
    <property type="match status" value="1"/>
</dbReference>